<dbReference type="InterPro" id="IPR001258">
    <property type="entry name" value="NHL_repeat"/>
</dbReference>
<reference evidence="2" key="1">
    <citation type="journal article" date="2020" name="J. Eukaryot. Microbiol.">
        <title>De novo Sequencing, Assembly and Annotation of the Transcriptome for the Free-Living Testate Amoeba Arcella intermedia.</title>
        <authorList>
            <person name="Ribeiro G.M."/>
            <person name="Porfirio-Sousa A.L."/>
            <person name="Maurer-Alcala X.X."/>
            <person name="Katz L.A."/>
            <person name="Lahr D.J.G."/>
        </authorList>
    </citation>
    <scope>NUCLEOTIDE SEQUENCE</scope>
</reference>
<dbReference type="SUPFAM" id="SSF63829">
    <property type="entry name" value="Calcium-dependent phosphotriesterase"/>
    <property type="match status" value="1"/>
</dbReference>
<accession>A0A6B2LNY9</accession>
<protein>
    <recommendedName>
        <fullName evidence="3">SMP-30/Gluconolactonase/LRE-like region domain-containing protein</fullName>
    </recommendedName>
</protein>
<sequence>MTLTALFNNPSGVCMNQEGELFITDWNNGALRRISNGFVYTVGEKMFKKPRGLCFNEDGGCFVTDEEEQRVLRVKMDSEFCCWELRWRKRIEEMLLCLKEYGLPREIRITVVSWLLMREGIKNGIREMLYYF</sequence>
<keyword evidence="1" id="KW-0677">Repeat</keyword>
<proteinExistence type="predicted"/>
<dbReference type="Pfam" id="PF01436">
    <property type="entry name" value="NHL"/>
    <property type="match status" value="1"/>
</dbReference>
<dbReference type="EMBL" id="GIBP01009863">
    <property type="protein sequence ID" value="NDV38832.1"/>
    <property type="molecule type" value="Transcribed_RNA"/>
</dbReference>
<evidence type="ECO:0000256" key="1">
    <source>
        <dbReference type="ARBA" id="ARBA00022737"/>
    </source>
</evidence>
<dbReference type="InterPro" id="IPR011042">
    <property type="entry name" value="6-blade_b-propeller_TolB-like"/>
</dbReference>
<dbReference type="AlphaFoldDB" id="A0A6B2LNY9"/>
<name>A0A6B2LNY9_9EUKA</name>
<organism evidence="2">
    <name type="scientific">Arcella intermedia</name>
    <dbReference type="NCBI Taxonomy" id="1963864"/>
    <lineage>
        <taxon>Eukaryota</taxon>
        <taxon>Amoebozoa</taxon>
        <taxon>Tubulinea</taxon>
        <taxon>Elardia</taxon>
        <taxon>Arcellinida</taxon>
        <taxon>Sphaerothecina</taxon>
        <taxon>Arcellidae</taxon>
        <taxon>Arcella</taxon>
    </lineage>
</organism>
<dbReference type="Gene3D" id="2.120.10.30">
    <property type="entry name" value="TolB, C-terminal domain"/>
    <property type="match status" value="1"/>
</dbReference>
<evidence type="ECO:0008006" key="3">
    <source>
        <dbReference type="Google" id="ProtNLM"/>
    </source>
</evidence>
<evidence type="ECO:0000313" key="2">
    <source>
        <dbReference type="EMBL" id="NDV38832.1"/>
    </source>
</evidence>